<sequence>MRSFHAITTFAGVASAQYQLQSTFAGETFFENFNFWNSWDPTYGFVQYVSQEAAQGFGMINVTNTSATWGVDTTQIFDPTSPLGRPSIRITTLESWTHGLFIADLAHVPANQCGTWPAFWALGSGMWPESGEIDIIEYTNNVPNNLMALHTTPGCSIAGAGQTGTLISADCGIEGGITGCTVVQTSANNSGDSFNANGGGVYAMEWTSRAIRVWFFPREAIPASIVAGTPVVEDFGLPAANFQGSCALDQHFYNMSLVFNIDFCGQYAGNVWQANGCPMLDPDDAIQGWASCNMFVASSPQSFVNSYWEVNYLKVFQTTTFATPRPTTSLSSGTPAISTGSGTTALSNAQGRSSTATMSLAPVVPSIAPASSTTLSLAPSVRSSLSSRRNSPNASPESLVPTLATTPPTTASQSIASPTIATPTTGFSTTATPAAPEPIASPPTPTAEATTASSPLTIPTTPLSTTEGTTASISCSGNLCVSYAYTSVVVVQTVTVGAEQLALD</sequence>
<dbReference type="RefSeq" id="XP_064656834.1">
    <property type="nucleotide sequence ID" value="XM_064804992.1"/>
</dbReference>
<dbReference type="Proteomes" id="UP001337655">
    <property type="component" value="Unassembled WGS sequence"/>
</dbReference>
<evidence type="ECO:0000259" key="2">
    <source>
        <dbReference type="PROSITE" id="PS51762"/>
    </source>
</evidence>
<comment type="caution">
    <text evidence="3">The sequence shown here is derived from an EMBL/GenBank/DDBJ whole genome shotgun (WGS) entry which is preliminary data.</text>
</comment>
<dbReference type="PROSITE" id="PS51762">
    <property type="entry name" value="GH16_2"/>
    <property type="match status" value="1"/>
</dbReference>
<feature type="region of interest" description="Disordered" evidence="1">
    <location>
        <begin position="381"/>
        <end position="467"/>
    </location>
</feature>
<organism evidence="3 4">
    <name type="scientific">Saxophila tyrrhenica</name>
    <dbReference type="NCBI Taxonomy" id="1690608"/>
    <lineage>
        <taxon>Eukaryota</taxon>
        <taxon>Fungi</taxon>
        <taxon>Dikarya</taxon>
        <taxon>Ascomycota</taxon>
        <taxon>Pezizomycotina</taxon>
        <taxon>Dothideomycetes</taxon>
        <taxon>Dothideomycetidae</taxon>
        <taxon>Mycosphaerellales</taxon>
        <taxon>Extremaceae</taxon>
        <taxon>Saxophila</taxon>
    </lineage>
</organism>
<keyword evidence="4" id="KW-1185">Reference proteome</keyword>
<feature type="compositionally biased region" description="Low complexity" evidence="1">
    <location>
        <begin position="381"/>
        <end position="434"/>
    </location>
</feature>
<feature type="domain" description="GH16" evidence="2">
    <location>
        <begin position="8"/>
        <end position="276"/>
    </location>
</feature>
<dbReference type="InterPro" id="IPR000757">
    <property type="entry name" value="Beta-glucanase-like"/>
</dbReference>
<dbReference type="SUPFAM" id="SSF49899">
    <property type="entry name" value="Concanavalin A-like lectins/glucanases"/>
    <property type="match status" value="1"/>
</dbReference>
<reference evidence="3 4" key="1">
    <citation type="submission" date="2023-08" db="EMBL/GenBank/DDBJ databases">
        <title>Black Yeasts Isolated from many extreme environments.</title>
        <authorList>
            <person name="Coleine C."/>
            <person name="Stajich J.E."/>
            <person name="Selbmann L."/>
        </authorList>
    </citation>
    <scope>NUCLEOTIDE SEQUENCE [LARGE SCALE GENOMIC DNA]</scope>
    <source>
        <strain evidence="3 4">CCFEE 5935</strain>
    </source>
</reference>
<gene>
    <name evidence="3" type="ORF">LTR77_007755</name>
</gene>
<dbReference type="AlphaFoldDB" id="A0AAV9P3F5"/>
<dbReference type="Pfam" id="PF26113">
    <property type="entry name" value="GH16_XgeA"/>
    <property type="match status" value="1"/>
</dbReference>
<protein>
    <recommendedName>
        <fullName evidence="2">GH16 domain-containing protein</fullName>
    </recommendedName>
</protein>
<feature type="region of interest" description="Disordered" evidence="1">
    <location>
        <begin position="324"/>
        <end position="353"/>
    </location>
</feature>
<proteinExistence type="predicted"/>
<feature type="compositionally biased region" description="Pro residues" evidence="1">
    <location>
        <begin position="435"/>
        <end position="445"/>
    </location>
</feature>
<dbReference type="CDD" id="cd02181">
    <property type="entry name" value="GH16_fungal_Lam16A_glucanase"/>
    <property type="match status" value="1"/>
</dbReference>
<dbReference type="PANTHER" id="PTHR10963">
    <property type="entry name" value="GLYCOSYL HYDROLASE-RELATED"/>
    <property type="match status" value="1"/>
</dbReference>
<evidence type="ECO:0000313" key="3">
    <source>
        <dbReference type="EMBL" id="KAK5167026.1"/>
    </source>
</evidence>
<evidence type="ECO:0000256" key="1">
    <source>
        <dbReference type="SAM" id="MobiDB-lite"/>
    </source>
</evidence>
<dbReference type="InterPro" id="IPR050546">
    <property type="entry name" value="Glycosyl_Hydrlase_16"/>
</dbReference>
<feature type="compositionally biased region" description="Low complexity" evidence="1">
    <location>
        <begin position="446"/>
        <end position="467"/>
    </location>
</feature>
<dbReference type="InterPro" id="IPR013320">
    <property type="entry name" value="ConA-like_dom_sf"/>
</dbReference>
<feature type="compositionally biased region" description="Polar residues" evidence="1">
    <location>
        <begin position="329"/>
        <end position="353"/>
    </location>
</feature>
<evidence type="ECO:0000313" key="4">
    <source>
        <dbReference type="Proteomes" id="UP001337655"/>
    </source>
</evidence>
<accession>A0AAV9P3F5</accession>
<dbReference type="PANTHER" id="PTHR10963:SF24">
    <property type="entry name" value="GLYCOSIDASE C21B10.07-RELATED"/>
    <property type="match status" value="1"/>
</dbReference>
<dbReference type="GO" id="GO:0004553">
    <property type="term" value="F:hydrolase activity, hydrolyzing O-glycosyl compounds"/>
    <property type="evidence" value="ECO:0007669"/>
    <property type="project" value="InterPro"/>
</dbReference>
<dbReference type="EMBL" id="JAVRRT010000012">
    <property type="protein sequence ID" value="KAK5167026.1"/>
    <property type="molecule type" value="Genomic_DNA"/>
</dbReference>
<name>A0AAV9P3F5_9PEZI</name>
<dbReference type="GO" id="GO:0009251">
    <property type="term" value="P:glucan catabolic process"/>
    <property type="evidence" value="ECO:0007669"/>
    <property type="project" value="TreeGrafter"/>
</dbReference>
<dbReference type="Gene3D" id="2.60.120.200">
    <property type="match status" value="1"/>
</dbReference>
<dbReference type="GeneID" id="89929091"/>